<keyword evidence="3" id="KW-1185">Reference proteome</keyword>
<organism evidence="2 3">
    <name type="scientific">Arthrobacter cavernae</name>
    <dbReference type="NCBI Taxonomy" id="2817681"/>
    <lineage>
        <taxon>Bacteria</taxon>
        <taxon>Bacillati</taxon>
        <taxon>Actinomycetota</taxon>
        <taxon>Actinomycetes</taxon>
        <taxon>Micrococcales</taxon>
        <taxon>Micrococcaceae</taxon>
        <taxon>Arthrobacter</taxon>
    </lineage>
</organism>
<dbReference type="Proteomes" id="UP000664164">
    <property type="component" value="Unassembled WGS sequence"/>
</dbReference>
<feature type="transmembrane region" description="Helical" evidence="1">
    <location>
        <begin position="78"/>
        <end position="101"/>
    </location>
</feature>
<proteinExistence type="predicted"/>
<comment type="caution">
    <text evidence="2">The sequence shown here is derived from an EMBL/GenBank/DDBJ whole genome shotgun (WGS) entry which is preliminary data.</text>
</comment>
<keyword evidence="1" id="KW-0812">Transmembrane</keyword>
<accession>A0A939HFW8</accession>
<reference evidence="2" key="1">
    <citation type="submission" date="2021-03" db="EMBL/GenBank/DDBJ databases">
        <title>A new species, PO-11, isolated from a karst cave deposit.</title>
        <authorList>
            <person name="Zhaoxiaoyong W."/>
        </authorList>
    </citation>
    <scope>NUCLEOTIDE SEQUENCE</scope>
    <source>
        <strain evidence="2">PO-11</strain>
    </source>
</reference>
<dbReference type="AlphaFoldDB" id="A0A939HFW8"/>
<gene>
    <name evidence="2" type="ORF">J1902_01925</name>
</gene>
<dbReference type="EMBL" id="JAFNLL010000004">
    <property type="protein sequence ID" value="MBO1266750.1"/>
    <property type="molecule type" value="Genomic_DNA"/>
</dbReference>
<evidence type="ECO:0000256" key="1">
    <source>
        <dbReference type="SAM" id="Phobius"/>
    </source>
</evidence>
<sequence length="289" mass="30161">MTALRHSRKPGHLQGCSQCMSAVRRERQYLERLRGAAVPAASQDLAARLIQHTQRLAQELAQEPVQVPRRGAWHGIRIAAVATGGLAVSAGVLAVAAYAVAGDPSPEAALPGQRGAGSMVGAAVDGATARHAAAAILPKFSAGTIVSLSAEQLEGLRGEGWACPELAGLGFQLVSAHASLREGHPSVELRLRSGQYHATVIEEHLDGPAGSGNAELSVTQGTPWAAVYRTSAAVLSYTSDLPAEQADNAVPELVRAGDSLHSEVQVSDPETWLERLLRGLRTLARPAGL</sequence>
<evidence type="ECO:0000313" key="3">
    <source>
        <dbReference type="Proteomes" id="UP000664164"/>
    </source>
</evidence>
<keyword evidence="1" id="KW-1133">Transmembrane helix</keyword>
<protein>
    <recommendedName>
        <fullName evidence="4">Anti-sigma factor</fullName>
    </recommendedName>
</protein>
<name>A0A939HFW8_9MICC</name>
<keyword evidence="1" id="KW-0472">Membrane</keyword>
<evidence type="ECO:0008006" key="4">
    <source>
        <dbReference type="Google" id="ProtNLM"/>
    </source>
</evidence>
<evidence type="ECO:0000313" key="2">
    <source>
        <dbReference type="EMBL" id="MBO1266750.1"/>
    </source>
</evidence>